<feature type="compositionally biased region" description="Basic and acidic residues" evidence="9">
    <location>
        <begin position="1"/>
        <end position="12"/>
    </location>
</feature>
<feature type="DNA-binding region" description="Homeobox" evidence="7">
    <location>
        <begin position="132"/>
        <end position="191"/>
    </location>
</feature>
<dbReference type="GO" id="GO:0000981">
    <property type="term" value="F:DNA-binding transcription factor activity, RNA polymerase II-specific"/>
    <property type="evidence" value="ECO:0007669"/>
    <property type="project" value="InterPro"/>
</dbReference>
<dbReference type="Gene3D" id="1.10.10.60">
    <property type="entry name" value="Homeodomain-like"/>
    <property type="match status" value="1"/>
</dbReference>
<feature type="domain" description="Homeobox" evidence="10">
    <location>
        <begin position="130"/>
        <end position="190"/>
    </location>
</feature>
<dbReference type="InterPro" id="IPR020479">
    <property type="entry name" value="HD_metazoa"/>
</dbReference>
<dbReference type="Pfam" id="PF00046">
    <property type="entry name" value="Homeodomain"/>
    <property type="match status" value="1"/>
</dbReference>
<dbReference type="PROSITE" id="PS00027">
    <property type="entry name" value="HOMEOBOX_1"/>
    <property type="match status" value="1"/>
</dbReference>
<dbReference type="SMART" id="SM00389">
    <property type="entry name" value="HOX"/>
    <property type="match status" value="1"/>
</dbReference>
<dbReference type="PANTHER" id="PTHR24338">
    <property type="entry name" value="HOMEOBOX PROTEIN MSX"/>
    <property type="match status" value="1"/>
</dbReference>
<comment type="similarity">
    <text evidence="6">Belongs to the Msh homeobox family.</text>
</comment>
<evidence type="ECO:0000256" key="6">
    <source>
        <dbReference type="ARBA" id="ARBA00038425"/>
    </source>
</evidence>
<comment type="caution">
    <text evidence="11">The sequence shown here is derived from an EMBL/GenBank/DDBJ whole genome shotgun (WGS) entry which is preliminary data.</text>
</comment>
<keyword evidence="4 7" id="KW-0371">Homeobox</keyword>
<evidence type="ECO:0000256" key="2">
    <source>
        <dbReference type="ARBA" id="ARBA00022473"/>
    </source>
</evidence>
<evidence type="ECO:0000256" key="8">
    <source>
        <dbReference type="RuleBase" id="RU000682"/>
    </source>
</evidence>
<organism evidence="11 12">
    <name type="scientific">Cherax quadricarinatus</name>
    <name type="common">Australian red claw crayfish</name>
    <dbReference type="NCBI Taxonomy" id="27406"/>
    <lineage>
        <taxon>Eukaryota</taxon>
        <taxon>Metazoa</taxon>
        <taxon>Ecdysozoa</taxon>
        <taxon>Arthropoda</taxon>
        <taxon>Crustacea</taxon>
        <taxon>Multicrustacea</taxon>
        <taxon>Malacostraca</taxon>
        <taxon>Eumalacostraca</taxon>
        <taxon>Eucarida</taxon>
        <taxon>Decapoda</taxon>
        <taxon>Pleocyemata</taxon>
        <taxon>Astacidea</taxon>
        <taxon>Parastacoidea</taxon>
        <taxon>Parastacidae</taxon>
        <taxon>Cherax</taxon>
    </lineage>
</organism>
<evidence type="ECO:0000256" key="3">
    <source>
        <dbReference type="ARBA" id="ARBA00023125"/>
    </source>
</evidence>
<dbReference type="InterPro" id="IPR001356">
    <property type="entry name" value="HD"/>
</dbReference>
<keyword evidence="5 7" id="KW-0539">Nucleus</keyword>
<keyword evidence="2" id="KW-0217">Developmental protein</keyword>
<dbReference type="PROSITE" id="PS50071">
    <property type="entry name" value="HOMEOBOX_2"/>
    <property type="match status" value="1"/>
</dbReference>
<proteinExistence type="inferred from homology"/>
<reference evidence="11 12" key="1">
    <citation type="journal article" date="2024" name="BMC Genomics">
        <title>Genome assembly of redclaw crayfish (Cherax quadricarinatus) provides insights into its immune adaptation and hypoxia tolerance.</title>
        <authorList>
            <person name="Liu Z."/>
            <person name="Zheng J."/>
            <person name="Li H."/>
            <person name="Fang K."/>
            <person name="Wang S."/>
            <person name="He J."/>
            <person name="Zhou D."/>
            <person name="Weng S."/>
            <person name="Chi M."/>
            <person name="Gu Z."/>
            <person name="He J."/>
            <person name="Li F."/>
            <person name="Wang M."/>
        </authorList>
    </citation>
    <scope>NUCLEOTIDE SEQUENCE [LARGE SCALE GENOMIC DNA]</scope>
    <source>
        <strain evidence="11">ZL_2023a</strain>
    </source>
</reference>
<dbReference type="InterPro" id="IPR009057">
    <property type="entry name" value="Homeodomain-like_sf"/>
</dbReference>
<dbReference type="CDD" id="cd00086">
    <property type="entry name" value="homeodomain"/>
    <property type="match status" value="1"/>
</dbReference>
<feature type="region of interest" description="Disordered" evidence="9">
    <location>
        <begin position="1"/>
        <end position="66"/>
    </location>
</feature>
<dbReference type="GO" id="GO:0048598">
    <property type="term" value="P:embryonic morphogenesis"/>
    <property type="evidence" value="ECO:0007669"/>
    <property type="project" value="TreeGrafter"/>
</dbReference>
<dbReference type="GO" id="GO:0000977">
    <property type="term" value="F:RNA polymerase II transcription regulatory region sequence-specific DNA binding"/>
    <property type="evidence" value="ECO:0007669"/>
    <property type="project" value="TreeGrafter"/>
</dbReference>
<protein>
    <recommendedName>
        <fullName evidence="10">Homeobox domain-containing protein</fullName>
    </recommendedName>
</protein>
<evidence type="ECO:0000256" key="9">
    <source>
        <dbReference type="SAM" id="MobiDB-lite"/>
    </source>
</evidence>
<dbReference type="Proteomes" id="UP001445076">
    <property type="component" value="Unassembled WGS sequence"/>
</dbReference>
<dbReference type="PANTHER" id="PTHR24338:SF0">
    <property type="entry name" value="MUSCLE SEGMENTATION HOMEOBOX"/>
    <property type="match status" value="1"/>
</dbReference>
<dbReference type="InterPro" id="IPR000047">
    <property type="entry name" value="HTH_motif"/>
</dbReference>
<evidence type="ECO:0000256" key="7">
    <source>
        <dbReference type="PROSITE-ProRule" id="PRU00108"/>
    </source>
</evidence>
<dbReference type="InterPro" id="IPR017970">
    <property type="entry name" value="Homeobox_CS"/>
</dbReference>
<name>A0AAW0YCN2_CHEQU</name>
<dbReference type="SUPFAM" id="SSF46689">
    <property type="entry name" value="Homeodomain-like"/>
    <property type="match status" value="1"/>
</dbReference>
<dbReference type="EMBL" id="JARKIK010000001">
    <property type="protein sequence ID" value="KAK8754545.1"/>
    <property type="molecule type" value="Genomic_DNA"/>
</dbReference>
<gene>
    <name evidence="11" type="ORF">OTU49_016662</name>
</gene>
<accession>A0AAW0YCN2</accession>
<keyword evidence="3 7" id="KW-0238">DNA-binding</keyword>
<sequence length="230" mass="25236">MEKPSPVSEHKPRLSFSIDSILGRRHTPVSSSTTSPELDCRPASSCSASSDASCRPASSCSASSDVSFLSQDSERSQSPAAAAAAAVRPLQQMVPSQWFPAHPYLQFAASAHGGPTLPKLPSSVVLRKHKPNRKPRTPFTSEQLLALEKKYREKQYLSIAERAEFSASLNLTETQVKIWFQNRRAKDKRLKEAELERLTRPLYPAYGGLLPLGGHLPSLPLQRPLVPLLG</sequence>
<evidence type="ECO:0000256" key="1">
    <source>
        <dbReference type="ARBA" id="ARBA00004123"/>
    </source>
</evidence>
<evidence type="ECO:0000313" key="11">
    <source>
        <dbReference type="EMBL" id="KAK8754545.1"/>
    </source>
</evidence>
<feature type="compositionally biased region" description="Low complexity" evidence="9">
    <location>
        <begin position="41"/>
        <end position="64"/>
    </location>
</feature>
<dbReference type="GO" id="GO:0005634">
    <property type="term" value="C:nucleus"/>
    <property type="evidence" value="ECO:0007669"/>
    <property type="project" value="UniProtKB-SubCell"/>
</dbReference>
<dbReference type="PRINTS" id="PR00031">
    <property type="entry name" value="HTHREPRESSR"/>
</dbReference>
<evidence type="ECO:0000256" key="5">
    <source>
        <dbReference type="ARBA" id="ARBA00023242"/>
    </source>
</evidence>
<dbReference type="PRINTS" id="PR00024">
    <property type="entry name" value="HOMEOBOX"/>
</dbReference>
<dbReference type="InterPro" id="IPR050674">
    <property type="entry name" value="Msh_Homeobox_Regulators"/>
</dbReference>
<keyword evidence="12" id="KW-1185">Reference proteome</keyword>
<evidence type="ECO:0000259" key="10">
    <source>
        <dbReference type="PROSITE" id="PS50071"/>
    </source>
</evidence>
<comment type="subcellular location">
    <subcellularLocation>
        <location evidence="1 7 8">Nucleus</location>
    </subcellularLocation>
</comment>
<evidence type="ECO:0000313" key="12">
    <source>
        <dbReference type="Proteomes" id="UP001445076"/>
    </source>
</evidence>
<evidence type="ECO:0000256" key="4">
    <source>
        <dbReference type="ARBA" id="ARBA00023155"/>
    </source>
</evidence>
<dbReference type="AlphaFoldDB" id="A0AAW0YCN2"/>